<dbReference type="HOGENOM" id="CLU_835175_0_0_1"/>
<sequence length="333" mass="36787">MEGGDNDFAEVLVVLAGLDKCEELGYEHVELGSDSQIACGVLSGSETINMDDMNRMECMLLRFKSTKFKRLVSVQKPREIKDWSLCEILFMVDDILREKVHSSYFLPNLLKKWSPYLRGQSIYSITRTKLTRDIILPNTPCDTLYNTRYNTPKLYTPISKHEVPSKQLCTNRLILGAKTSEKIIDATKIHIRSDQPTRQTGAREEQPAALGKEAAPGADDIGAGDGRWTATTQHGTGDGRCSREDGAGGGRLPREDDASDGRCRRRTAPASGRRPRENDAGDGLHLRAVDADDERHPGICSASEEEAPETSGANVEESGDKCKQPHKEKKIGS</sequence>
<organism evidence="2">
    <name type="scientific">Oryza meridionalis</name>
    <dbReference type="NCBI Taxonomy" id="40149"/>
    <lineage>
        <taxon>Eukaryota</taxon>
        <taxon>Viridiplantae</taxon>
        <taxon>Streptophyta</taxon>
        <taxon>Embryophyta</taxon>
        <taxon>Tracheophyta</taxon>
        <taxon>Spermatophyta</taxon>
        <taxon>Magnoliopsida</taxon>
        <taxon>Liliopsida</taxon>
        <taxon>Poales</taxon>
        <taxon>Poaceae</taxon>
        <taxon>BOP clade</taxon>
        <taxon>Oryzoideae</taxon>
        <taxon>Oryzeae</taxon>
        <taxon>Oryzinae</taxon>
        <taxon>Oryza</taxon>
    </lineage>
</organism>
<dbReference type="EnsemblPlants" id="OMERI05G04340.1">
    <property type="protein sequence ID" value="OMERI05G04340.1"/>
    <property type="gene ID" value="OMERI05G04340"/>
</dbReference>
<reference evidence="2" key="1">
    <citation type="submission" date="2015-04" db="UniProtKB">
        <authorList>
            <consortium name="EnsemblPlants"/>
        </authorList>
    </citation>
    <scope>IDENTIFICATION</scope>
</reference>
<feature type="compositionally biased region" description="Basic and acidic residues" evidence="1">
    <location>
        <begin position="274"/>
        <end position="297"/>
    </location>
</feature>
<dbReference type="AlphaFoldDB" id="A0A0E0DMI1"/>
<keyword evidence="3" id="KW-1185">Reference proteome</keyword>
<dbReference type="Gramene" id="OMERI05G04340.1">
    <property type="protein sequence ID" value="OMERI05G04340.1"/>
    <property type="gene ID" value="OMERI05G04340"/>
</dbReference>
<evidence type="ECO:0000313" key="3">
    <source>
        <dbReference type="Proteomes" id="UP000008021"/>
    </source>
</evidence>
<accession>A0A0E0DMI1</accession>
<feature type="compositionally biased region" description="Basic and acidic residues" evidence="1">
    <location>
        <begin position="188"/>
        <end position="206"/>
    </location>
</feature>
<proteinExistence type="predicted"/>
<feature type="compositionally biased region" description="Basic and acidic residues" evidence="1">
    <location>
        <begin position="318"/>
        <end position="333"/>
    </location>
</feature>
<evidence type="ECO:0000313" key="2">
    <source>
        <dbReference type="EnsemblPlants" id="OMERI05G04340.1"/>
    </source>
</evidence>
<feature type="region of interest" description="Disordered" evidence="1">
    <location>
        <begin position="188"/>
        <end position="333"/>
    </location>
</feature>
<name>A0A0E0DMI1_9ORYZ</name>
<dbReference type="Proteomes" id="UP000008021">
    <property type="component" value="Chromosome 5"/>
</dbReference>
<feature type="compositionally biased region" description="Basic and acidic residues" evidence="1">
    <location>
        <begin position="240"/>
        <end position="262"/>
    </location>
</feature>
<reference evidence="2" key="2">
    <citation type="submission" date="2018-05" db="EMBL/GenBank/DDBJ databases">
        <title>OmerRS3 (Oryza meridionalis Reference Sequence Version 3).</title>
        <authorList>
            <person name="Zhang J."/>
            <person name="Kudrna D."/>
            <person name="Lee S."/>
            <person name="Talag J."/>
            <person name="Welchert J."/>
            <person name="Wing R.A."/>
        </authorList>
    </citation>
    <scope>NUCLEOTIDE SEQUENCE [LARGE SCALE GENOMIC DNA]</scope>
    <source>
        <strain evidence="2">cv. OR44</strain>
    </source>
</reference>
<evidence type="ECO:0000256" key="1">
    <source>
        <dbReference type="SAM" id="MobiDB-lite"/>
    </source>
</evidence>
<protein>
    <submittedName>
        <fullName evidence="2">Uncharacterized protein</fullName>
    </submittedName>
</protein>